<reference evidence="3 4" key="1">
    <citation type="journal article" date="2014" name="Genome Announc.">
        <title>Draft Genome Sequence of the Haloacid-Degrading Burkholderia caribensis Strain MBA4.</title>
        <authorList>
            <person name="Pan Y."/>
            <person name="Kong K.F."/>
            <person name="Tsang J.S."/>
        </authorList>
    </citation>
    <scope>NUCLEOTIDE SEQUENCE [LARGE SCALE GENOMIC DNA]</scope>
    <source>
        <strain evidence="3 4">852011</strain>
    </source>
</reference>
<dbReference type="Proteomes" id="UP001462961">
    <property type="component" value="Unassembled WGS sequence"/>
</dbReference>
<keyword evidence="5" id="KW-1185">Reference proteome</keyword>
<evidence type="ECO:0000313" key="4">
    <source>
        <dbReference type="Proteomes" id="UP000509548"/>
    </source>
</evidence>
<dbReference type="Pfam" id="PF13604">
    <property type="entry name" value="AAA_30"/>
    <property type="match status" value="1"/>
</dbReference>
<dbReference type="GO" id="GO:0043138">
    <property type="term" value="F:3'-5' DNA helicase activity"/>
    <property type="evidence" value="ECO:0007669"/>
    <property type="project" value="TreeGrafter"/>
</dbReference>
<dbReference type="InterPro" id="IPR027417">
    <property type="entry name" value="P-loop_NTPase"/>
</dbReference>
<name>A0A9Q6S0H8_9BURK</name>
<dbReference type="PANTHER" id="PTHR11070">
    <property type="entry name" value="UVRD / RECB / PCRA DNA HELICASE FAMILY MEMBER"/>
    <property type="match status" value="1"/>
</dbReference>
<evidence type="ECO:0000313" key="2">
    <source>
        <dbReference type="EMBL" id="MEO1752494.1"/>
    </source>
</evidence>
<dbReference type="AlphaFoldDB" id="A0A9Q6S0H8"/>
<organism evidence="3 4">
    <name type="scientific">Paraburkholderia caribensis</name>
    <dbReference type="NCBI Taxonomy" id="75105"/>
    <lineage>
        <taxon>Bacteria</taxon>
        <taxon>Pseudomonadati</taxon>
        <taxon>Pseudomonadota</taxon>
        <taxon>Betaproteobacteria</taxon>
        <taxon>Burkholderiales</taxon>
        <taxon>Burkholderiaceae</taxon>
        <taxon>Paraburkholderia</taxon>
    </lineage>
</organism>
<proteinExistence type="predicted"/>
<evidence type="ECO:0000313" key="3">
    <source>
        <dbReference type="EMBL" id="QLB62270.1"/>
    </source>
</evidence>
<dbReference type="EMBL" id="CP015958">
    <property type="protein sequence ID" value="QLB62270.1"/>
    <property type="molecule type" value="Genomic_DNA"/>
</dbReference>
<dbReference type="GO" id="GO:0005829">
    <property type="term" value="C:cytosol"/>
    <property type="evidence" value="ECO:0007669"/>
    <property type="project" value="TreeGrafter"/>
</dbReference>
<dbReference type="Pfam" id="PF08378">
    <property type="entry name" value="NERD"/>
    <property type="match status" value="1"/>
</dbReference>
<evidence type="ECO:0000259" key="1">
    <source>
        <dbReference type="PROSITE" id="PS50965"/>
    </source>
</evidence>
<reference evidence="2 5" key="3">
    <citation type="submission" date="2024-01" db="EMBL/GenBank/DDBJ databases">
        <title>The diversity of rhizobia nodulating Mimosa spp. in eleven states of Brazil covering several biomes is determined by host plant, location, and edaphic factors.</title>
        <authorList>
            <person name="Rouws L."/>
            <person name="Barauna A."/>
            <person name="Beukes C."/>
            <person name="De Faria S.M."/>
            <person name="Gross E."/>
            <person name="Dos Reis Junior F.B."/>
            <person name="Simon M."/>
            <person name="Maluk M."/>
            <person name="Odee D.W."/>
            <person name="Kenicer G."/>
            <person name="Young J.P.W."/>
            <person name="Reis V.M."/>
            <person name="Zilli J."/>
            <person name="James E.K."/>
        </authorList>
    </citation>
    <scope>NUCLEOTIDE SEQUENCE [LARGE SCALE GENOMIC DNA]</scope>
    <source>
        <strain evidence="2 5">JHI1651</strain>
    </source>
</reference>
<protein>
    <submittedName>
        <fullName evidence="2">NERD domain-containing protein</fullName>
    </submittedName>
    <submittedName>
        <fullName evidence="3">Nuclease</fullName>
    </submittedName>
</protein>
<accession>A0A9Q6S0H8</accession>
<sequence length="577" mass="64549">MATLIPEQPKECSYGERIVYEKLGRDLEQEWIILHSLGLHSHDTKIWGEADIVVLSTKGIFALEVKGGRVSCKDGVWTFGDPAGQSYTKREDPWTQAKTTMFAVQKKLRDADPVFAQILFGFGVVMPMETFSASGAEIEPAVLLDKTDFRKHLGMYIGALQRHWTDSYQQKHDRHYRVPTIEEIRLARRILRPDVDSAFSLGSYLTGVESALVQLSTDQIRASRRMAANPRTLVRGRAGTGKTVIAIERARNLARQGSRVLYLCFNQLLAQHLRTALASDPAAAGIDVWHVHALYRKVIAQAGLLNRLDGVTDPEILFGQVFPRAFVDAALEIGLDAWDALVIDEAQDLLTPDNIDAFDLMLGNPGINQGRWHIFFDNLQNIYGTDVQQQVDKRLAEAQPTFDDLFENCRNTKEVALQASIISGIDLALERAPKGLPCDNVYYRDARSFLAQLRDMVARLLRQDVHPQDIAILSTRKRENSLLADVSEIAGVPLVDAAEAKAGDMVFSTMHAFKGLERAVILAVDMEQMGLPEQSMLHYAGLSRARGLLHTFLPETCKQTYSSQAAQWARRRTLEIL</sequence>
<dbReference type="Gene3D" id="3.40.50.300">
    <property type="entry name" value="P-loop containing nucleotide triphosphate hydrolases"/>
    <property type="match status" value="2"/>
</dbReference>
<dbReference type="InterPro" id="IPR000212">
    <property type="entry name" value="DNA_helicase_UvrD/REP"/>
</dbReference>
<dbReference type="EMBL" id="JAYLVJ010000001">
    <property type="protein sequence ID" value="MEO1752494.1"/>
    <property type="molecule type" value="Genomic_DNA"/>
</dbReference>
<dbReference type="SUPFAM" id="SSF52540">
    <property type="entry name" value="P-loop containing nucleoside triphosphate hydrolases"/>
    <property type="match status" value="1"/>
</dbReference>
<gene>
    <name evidence="3" type="ORF">A9O66_07675</name>
    <name evidence="2" type="ORF">VOI32_00930</name>
</gene>
<dbReference type="GO" id="GO:0000725">
    <property type="term" value="P:recombinational repair"/>
    <property type="evidence" value="ECO:0007669"/>
    <property type="project" value="TreeGrafter"/>
</dbReference>
<dbReference type="Proteomes" id="UP000509548">
    <property type="component" value="Chromosome 1"/>
</dbReference>
<dbReference type="PANTHER" id="PTHR11070:SF45">
    <property type="entry name" value="DNA 3'-5' HELICASE"/>
    <property type="match status" value="1"/>
</dbReference>
<evidence type="ECO:0000313" key="5">
    <source>
        <dbReference type="Proteomes" id="UP001462961"/>
    </source>
</evidence>
<feature type="domain" description="NERD" evidence="1">
    <location>
        <begin position="11"/>
        <end position="127"/>
    </location>
</feature>
<reference evidence="3" key="2">
    <citation type="submission" date="2016-06" db="EMBL/GenBank/DDBJ databases">
        <authorList>
            <person name="Huang P."/>
            <person name="Jiang X."/>
            <person name="Liu X."/>
        </authorList>
    </citation>
    <scope>NUCLEOTIDE SEQUENCE</scope>
    <source>
        <strain evidence="3">852011</strain>
    </source>
</reference>
<dbReference type="GO" id="GO:0003677">
    <property type="term" value="F:DNA binding"/>
    <property type="evidence" value="ECO:0007669"/>
    <property type="project" value="InterPro"/>
</dbReference>
<dbReference type="GO" id="GO:0005524">
    <property type="term" value="F:ATP binding"/>
    <property type="evidence" value="ECO:0007669"/>
    <property type="project" value="InterPro"/>
</dbReference>
<dbReference type="InterPro" id="IPR011528">
    <property type="entry name" value="NERD"/>
</dbReference>
<dbReference type="PROSITE" id="PS50965">
    <property type="entry name" value="NERD"/>
    <property type="match status" value="1"/>
</dbReference>
<dbReference type="RefSeq" id="WP_107200704.1">
    <property type="nucleotide sequence ID" value="NZ_CP015958.1"/>
</dbReference>